<keyword evidence="2" id="KW-1133">Transmembrane helix</keyword>
<keyword evidence="2" id="KW-0812">Transmembrane</keyword>
<evidence type="ECO:0000313" key="3">
    <source>
        <dbReference type="EMBL" id="CAK0866889.1"/>
    </source>
</evidence>
<feature type="transmembrane region" description="Helical" evidence="2">
    <location>
        <begin position="165"/>
        <end position="186"/>
    </location>
</feature>
<dbReference type="PANTHER" id="PTHR47380:SF4">
    <property type="entry name" value="OS02G0533000 PROTEIN"/>
    <property type="match status" value="1"/>
</dbReference>
<dbReference type="Proteomes" id="UP001189429">
    <property type="component" value="Unassembled WGS sequence"/>
</dbReference>
<gene>
    <name evidence="3" type="ORF">PCOR1329_LOCUS53963</name>
</gene>
<evidence type="ECO:0000313" key="4">
    <source>
        <dbReference type="Proteomes" id="UP001189429"/>
    </source>
</evidence>
<evidence type="ECO:0000256" key="2">
    <source>
        <dbReference type="SAM" id="Phobius"/>
    </source>
</evidence>
<sequence>MGFLEAVYSLVFGDGDPNAGREQRALAAVAATARRNGGVVTSEQLAPLLSPPSYGKASGTINVDESWVLGALTRLNGRPEVTKGGQIVYVFPDLQTTAGEVRKEEKPPSILEEKEVPFSLAEDDQLTFAGILGVLNLLGAGWLGVQFASLPANIQLVGFLGTVKAIYPALLAYAIGFLAAPAIRYFNLDKGNEAIRARNRNRKEWQDVLTSGEAEGKLAEARSYRTAMKQVGAGDDSDTVADIRPRGMRRPSSQRTTLQTSTRS</sequence>
<feature type="transmembrane region" description="Helical" evidence="2">
    <location>
        <begin position="126"/>
        <end position="145"/>
    </location>
</feature>
<feature type="compositionally biased region" description="Low complexity" evidence="1">
    <location>
        <begin position="250"/>
        <end position="264"/>
    </location>
</feature>
<dbReference type="PANTHER" id="PTHR47380">
    <property type="entry name" value="OS02G0533000 PROTEIN"/>
    <property type="match status" value="1"/>
</dbReference>
<organism evidence="3 4">
    <name type="scientific">Prorocentrum cordatum</name>
    <dbReference type="NCBI Taxonomy" id="2364126"/>
    <lineage>
        <taxon>Eukaryota</taxon>
        <taxon>Sar</taxon>
        <taxon>Alveolata</taxon>
        <taxon>Dinophyceae</taxon>
        <taxon>Prorocentrales</taxon>
        <taxon>Prorocentraceae</taxon>
        <taxon>Prorocentrum</taxon>
    </lineage>
</organism>
<comment type="caution">
    <text evidence="3">The sequence shown here is derived from an EMBL/GenBank/DDBJ whole genome shotgun (WGS) entry which is preliminary data.</text>
</comment>
<reference evidence="3" key="1">
    <citation type="submission" date="2023-10" db="EMBL/GenBank/DDBJ databases">
        <authorList>
            <person name="Chen Y."/>
            <person name="Shah S."/>
            <person name="Dougan E. K."/>
            <person name="Thang M."/>
            <person name="Chan C."/>
        </authorList>
    </citation>
    <scope>NUCLEOTIDE SEQUENCE [LARGE SCALE GENOMIC DNA]</scope>
</reference>
<dbReference type="InterPro" id="IPR044200">
    <property type="entry name" value="At5g03900-like"/>
</dbReference>
<accession>A0ABN9V2A4</accession>
<protein>
    <submittedName>
        <fullName evidence="3">Uncharacterized protein</fullName>
    </submittedName>
</protein>
<keyword evidence="4" id="KW-1185">Reference proteome</keyword>
<name>A0ABN9V2A4_9DINO</name>
<keyword evidence="2" id="KW-0472">Membrane</keyword>
<proteinExistence type="predicted"/>
<feature type="region of interest" description="Disordered" evidence="1">
    <location>
        <begin position="231"/>
        <end position="264"/>
    </location>
</feature>
<dbReference type="EMBL" id="CAUYUJ010016586">
    <property type="protein sequence ID" value="CAK0866889.1"/>
    <property type="molecule type" value="Genomic_DNA"/>
</dbReference>
<evidence type="ECO:0000256" key="1">
    <source>
        <dbReference type="SAM" id="MobiDB-lite"/>
    </source>
</evidence>